<sequence>MLKVNNHTKYPFVAAIAALAAMGELYRLKNLLNEALDKGHTIDELNSAFSYMVTYIGAPRALNSLNVLKQICLQRQPNRTALVEKEIEHLSTTKINSAQSRLSHHCYLAIKLGALAVDDNFQALLQAHLVTCLDSQFEAAHINAVINSLAIKADINVAMRANLSFAKLLERA</sequence>
<feature type="domain" description="Carboxymuconolactone decarboxylase-like" evidence="1">
    <location>
        <begin position="14"/>
        <end position="69"/>
    </location>
</feature>
<comment type="caution">
    <text evidence="2">The sequence shown here is derived from an EMBL/GenBank/DDBJ whole genome shotgun (WGS) entry which is preliminary data.</text>
</comment>
<dbReference type="InterPro" id="IPR003779">
    <property type="entry name" value="CMD-like"/>
</dbReference>
<dbReference type="EMBL" id="JBJDOT010000011">
    <property type="protein sequence ID" value="MFK3864174.1"/>
    <property type="molecule type" value="Genomic_DNA"/>
</dbReference>
<evidence type="ECO:0000313" key="2">
    <source>
        <dbReference type="EMBL" id="MFK3864174.1"/>
    </source>
</evidence>
<protein>
    <submittedName>
        <fullName evidence="2">Carboxymuconolactone decarboxylase family protein</fullName>
    </submittedName>
</protein>
<dbReference type="Pfam" id="PF02627">
    <property type="entry name" value="CMD"/>
    <property type="match status" value="1"/>
</dbReference>
<dbReference type="Proteomes" id="UP001620262">
    <property type="component" value="Unassembled WGS sequence"/>
</dbReference>
<dbReference type="InterPro" id="IPR029032">
    <property type="entry name" value="AhpD-like"/>
</dbReference>
<evidence type="ECO:0000259" key="1">
    <source>
        <dbReference type="Pfam" id="PF02627"/>
    </source>
</evidence>
<proteinExistence type="predicted"/>
<gene>
    <name evidence="2" type="ORF">ACI2JU_09825</name>
</gene>
<dbReference type="SUPFAM" id="SSF69118">
    <property type="entry name" value="AhpD-like"/>
    <property type="match status" value="1"/>
</dbReference>
<dbReference type="Gene3D" id="1.20.1290.10">
    <property type="entry name" value="AhpD-like"/>
    <property type="match status" value="1"/>
</dbReference>
<evidence type="ECO:0000313" key="3">
    <source>
        <dbReference type="Proteomes" id="UP001620262"/>
    </source>
</evidence>
<keyword evidence="3" id="KW-1185">Reference proteome</keyword>
<accession>A0ABW8KX66</accession>
<name>A0ABW8KX66_9GAMM</name>
<dbReference type="RefSeq" id="WP_404675331.1">
    <property type="nucleotide sequence ID" value="NZ_JBJDOT010000011.1"/>
</dbReference>
<reference evidence="2 3" key="1">
    <citation type="submission" date="2024-11" db="EMBL/GenBank/DDBJ databases">
        <title>The Natural Products Discovery Center: Release of the First 8490 Sequenced Strains for Exploring Actinobacteria Biosynthetic Diversity.</title>
        <authorList>
            <person name="Kalkreuter E."/>
            <person name="Kautsar S.A."/>
            <person name="Yang D."/>
            <person name="Bader C.D."/>
            <person name="Teijaro C.N."/>
            <person name="Fluegel L."/>
            <person name="Davis C.M."/>
            <person name="Simpson J.R."/>
            <person name="Lauterbach L."/>
            <person name="Steele A.D."/>
            <person name="Gui C."/>
            <person name="Meng S."/>
            <person name="Li G."/>
            <person name="Viehrig K."/>
            <person name="Ye F."/>
            <person name="Su P."/>
            <person name="Kiefer A.F."/>
            <person name="Nichols A."/>
            <person name="Cepeda A.J."/>
            <person name="Yan W."/>
            <person name="Fan B."/>
            <person name="Jiang Y."/>
            <person name="Adhikari A."/>
            <person name="Zheng C.-J."/>
            <person name="Schuster L."/>
            <person name="Cowan T.M."/>
            <person name="Smanski M.J."/>
            <person name="Chevrette M.G."/>
            <person name="De Carvalho L.P.S."/>
            <person name="Shen B."/>
        </authorList>
    </citation>
    <scope>NUCLEOTIDE SEQUENCE [LARGE SCALE GENOMIC DNA]</scope>
    <source>
        <strain evidence="2 3">NPDC078403</strain>
    </source>
</reference>
<organism evidence="2 3">
    <name type="scientific">Pseudoalteromonas rhizosphaerae</name>
    <dbReference type="NCBI Taxonomy" id="2518973"/>
    <lineage>
        <taxon>Bacteria</taxon>
        <taxon>Pseudomonadati</taxon>
        <taxon>Pseudomonadota</taxon>
        <taxon>Gammaproteobacteria</taxon>
        <taxon>Alteromonadales</taxon>
        <taxon>Pseudoalteromonadaceae</taxon>
        <taxon>Pseudoalteromonas</taxon>
    </lineage>
</organism>